<comment type="cofactor">
    <cofactor evidence="2">
        <name>Mg(2+)</name>
        <dbReference type="ChEBI" id="CHEBI:18420"/>
    </cofactor>
</comment>
<comment type="similarity">
    <text evidence="4">Belongs to the nanoviruses/circoviruses replication-associated protein family.</text>
</comment>
<keyword evidence="18" id="KW-0190">Covalent protein-DNA linkage</keyword>
<keyword evidence="7" id="KW-1048">Host nucleus</keyword>
<evidence type="ECO:0000256" key="15">
    <source>
        <dbReference type="ARBA" id="ARBA00022801"/>
    </source>
</evidence>
<keyword evidence="19" id="KW-0238">DNA-binding</keyword>
<evidence type="ECO:0000256" key="14">
    <source>
        <dbReference type="ARBA" id="ARBA00022759"/>
    </source>
</evidence>
<keyword evidence="20" id="KW-0511">Multifunctional enzyme</keyword>
<dbReference type="Pfam" id="PF02407">
    <property type="entry name" value="Viral_Rep"/>
    <property type="match status" value="1"/>
</dbReference>
<evidence type="ECO:0000256" key="19">
    <source>
        <dbReference type="ARBA" id="ARBA00023125"/>
    </source>
</evidence>
<dbReference type="GO" id="GO:0005524">
    <property type="term" value="F:ATP binding"/>
    <property type="evidence" value="ECO:0007669"/>
    <property type="project" value="UniProtKB-KW"/>
</dbReference>
<reference evidence="25 26" key="1">
    <citation type="submission" date="2013-11" db="EMBL/GenBank/DDBJ databases">
        <title>Whole-genome sequencing of canine circovirus isolated in Germany.</title>
        <authorList>
            <person name="Halami M.Y."/>
            <person name="Friedrich M."/>
            <person name="Pesavento P."/>
            <person name="Vahlenkamp T.W."/>
        </authorList>
    </citation>
    <scope>NUCLEOTIDE SEQUENCE [LARGE SCALE GENOMIC DNA]</scope>
    <source>
        <strain evidence="25">Ha13</strain>
    </source>
</reference>
<keyword evidence="14" id="KW-0255">Endonuclease</keyword>
<keyword evidence="9" id="KW-0548">Nucleotidyltransferase</keyword>
<keyword evidence="16" id="KW-0347">Helicase</keyword>
<dbReference type="InterPro" id="IPR000605">
    <property type="entry name" value="Helicase_SF3_ssDNA/RNA_vir"/>
</dbReference>
<dbReference type="GO" id="GO:0003724">
    <property type="term" value="F:RNA helicase activity"/>
    <property type="evidence" value="ECO:0007669"/>
    <property type="project" value="InterPro"/>
</dbReference>
<evidence type="ECO:0000256" key="3">
    <source>
        <dbReference type="ARBA" id="ARBA00004147"/>
    </source>
</evidence>
<evidence type="ECO:0000256" key="5">
    <source>
        <dbReference type="ARBA" id="ARBA00011448"/>
    </source>
</evidence>
<evidence type="ECO:0000256" key="22">
    <source>
        <dbReference type="ARBA" id="ARBA00032243"/>
    </source>
</evidence>
<dbReference type="EMBL" id="KF887949">
    <property type="protein sequence ID" value="AIE16051.1"/>
    <property type="molecule type" value="Genomic_DNA"/>
</dbReference>
<evidence type="ECO:0000256" key="20">
    <source>
        <dbReference type="ARBA" id="ARBA00023268"/>
    </source>
</evidence>
<dbReference type="GO" id="GO:0006260">
    <property type="term" value="P:DNA replication"/>
    <property type="evidence" value="ECO:0007669"/>
    <property type="project" value="UniProtKB-KW"/>
</dbReference>
<proteinExistence type="inferred from homology"/>
<keyword evidence="11" id="KW-0540">Nuclease</keyword>
<evidence type="ECO:0000256" key="18">
    <source>
        <dbReference type="ARBA" id="ARBA00023124"/>
    </source>
</evidence>
<evidence type="ECO:0000256" key="11">
    <source>
        <dbReference type="ARBA" id="ARBA00022722"/>
    </source>
</evidence>
<evidence type="ECO:0000256" key="8">
    <source>
        <dbReference type="ARBA" id="ARBA00022679"/>
    </source>
</evidence>
<evidence type="ECO:0000256" key="17">
    <source>
        <dbReference type="ARBA" id="ARBA00022840"/>
    </source>
</evidence>
<dbReference type="GO" id="GO:0046872">
    <property type="term" value="F:metal ion binding"/>
    <property type="evidence" value="ECO:0007669"/>
    <property type="project" value="UniProtKB-KW"/>
</dbReference>
<keyword evidence="10" id="KW-0235">DNA replication</keyword>
<dbReference type="InterPro" id="IPR027417">
    <property type="entry name" value="P-loop_NTPase"/>
</dbReference>
<evidence type="ECO:0000256" key="4">
    <source>
        <dbReference type="ARBA" id="ARBA00008545"/>
    </source>
</evidence>
<evidence type="ECO:0000256" key="12">
    <source>
        <dbReference type="ARBA" id="ARBA00022723"/>
    </source>
</evidence>
<evidence type="ECO:0000313" key="26">
    <source>
        <dbReference type="Proteomes" id="UP000120759"/>
    </source>
</evidence>
<dbReference type="GO" id="GO:0016787">
    <property type="term" value="F:hydrolase activity"/>
    <property type="evidence" value="ECO:0007669"/>
    <property type="project" value="UniProtKB-KW"/>
</dbReference>
<accession>A0A068JCY2</accession>
<dbReference type="Proteomes" id="UP000120759">
    <property type="component" value="Segment"/>
</dbReference>
<evidence type="ECO:0000256" key="13">
    <source>
        <dbReference type="ARBA" id="ARBA00022741"/>
    </source>
</evidence>
<comment type="catalytic activity">
    <reaction evidence="23">
        <text>ATP + H2O = ADP + phosphate + H(+)</text>
        <dbReference type="Rhea" id="RHEA:13065"/>
        <dbReference type="ChEBI" id="CHEBI:15377"/>
        <dbReference type="ChEBI" id="CHEBI:15378"/>
        <dbReference type="ChEBI" id="CHEBI:30616"/>
        <dbReference type="ChEBI" id="CHEBI:43474"/>
        <dbReference type="ChEBI" id="CHEBI:456216"/>
    </reaction>
</comment>
<evidence type="ECO:0000256" key="16">
    <source>
        <dbReference type="ARBA" id="ARBA00022806"/>
    </source>
</evidence>
<evidence type="ECO:0000256" key="9">
    <source>
        <dbReference type="ARBA" id="ARBA00022695"/>
    </source>
</evidence>
<keyword evidence="13" id="KW-0547">Nucleotide-binding</keyword>
<keyword evidence="8" id="KW-0808">Transferase</keyword>
<comment type="cofactor">
    <cofactor evidence="1">
        <name>Mn(2+)</name>
        <dbReference type="ChEBI" id="CHEBI:29035"/>
    </cofactor>
</comment>
<sequence>MAQAQVDQRGRDSRRGNPVRRWCFTINNPTPEEEDAVKNLAPDAKYLICGREVGENGTPHLQGFVNLRQTTRMGALKARLGGRGHFEPARGDDCSNRDYCSKGGDILIESGEPSRQGKRNDLHDAVVKLKETKSLAAVASAFPETYVKYSRGLRELLLISPEMATPRKWKTEVEVLCGPPGCGKSRYCMETAPEAYWKPRGKWWDGYDGHQDVILDDFYGWLPFDDMLRLCDRYPLRVETKGGTMNFLARRIFITSNRLPHEWYSDEVPNKDALYRRLSIIKVWDGGNFIPVPHFMFPHLYNY</sequence>
<dbReference type="SUPFAM" id="SSF52540">
    <property type="entry name" value="P-loop containing nucleoside triphosphate hydrolases"/>
    <property type="match status" value="1"/>
</dbReference>
<comment type="subcellular location">
    <subcellularLocation>
        <location evidence="3">Host nucleus</location>
    </subcellularLocation>
</comment>
<dbReference type="PROSITE" id="PS52020">
    <property type="entry name" value="CRESS_DNA_REP"/>
    <property type="match status" value="1"/>
</dbReference>
<dbReference type="GO" id="GO:0004519">
    <property type="term" value="F:endonuclease activity"/>
    <property type="evidence" value="ECO:0007669"/>
    <property type="project" value="UniProtKB-KW"/>
</dbReference>
<keyword evidence="17" id="KW-0067">ATP-binding</keyword>
<feature type="domain" description="CRESS-DNA virus Rep endonuclease" evidence="24">
    <location>
        <begin position="16"/>
        <end position="113"/>
    </location>
</feature>
<dbReference type="InterPro" id="IPR049912">
    <property type="entry name" value="CRESS_DNA_REP"/>
</dbReference>
<evidence type="ECO:0000256" key="1">
    <source>
        <dbReference type="ARBA" id="ARBA00001936"/>
    </source>
</evidence>
<evidence type="ECO:0000256" key="10">
    <source>
        <dbReference type="ARBA" id="ARBA00022705"/>
    </source>
</evidence>
<name>A0A068JCY2_9CIRC</name>
<dbReference type="GO" id="GO:0003677">
    <property type="term" value="F:DNA binding"/>
    <property type="evidence" value="ECO:0007669"/>
    <property type="project" value="UniProtKB-KW"/>
</dbReference>
<protein>
    <recommendedName>
        <fullName evidence="6">Replication-associated protein</fullName>
    </recommendedName>
    <alternativeName>
        <fullName evidence="21">ATP-dependent helicase Rep</fullName>
    </alternativeName>
    <alternativeName>
        <fullName evidence="22">RepP</fullName>
    </alternativeName>
</protein>
<evidence type="ECO:0000256" key="2">
    <source>
        <dbReference type="ARBA" id="ARBA00001946"/>
    </source>
</evidence>
<keyword evidence="12" id="KW-0479">Metal-binding</keyword>
<evidence type="ECO:0000256" key="21">
    <source>
        <dbReference type="ARBA" id="ARBA00030754"/>
    </source>
</evidence>
<dbReference type="GO" id="GO:0042025">
    <property type="term" value="C:host cell nucleus"/>
    <property type="evidence" value="ECO:0007669"/>
    <property type="project" value="UniProtKB-SubCell"/>
</dbReference>
<dbReference type="Gene3D" id="3.40.1310.20">
    <property type="match status" value="1"/>
</dbReference>
<organism evidence="25 26">
    <name type="scientific">Canine circovirus</name>
    <dbReference type="NCBI Taxonomy" id="1194757"/>
    <lineage>
        <taxon>Viruses</taxon>
        <taxon>Monodnaviria</taxon>
        <taxon>Shotokuvirae</taxon>
        <taxon>Cressdnaviricota</taxon>
        <taxon>Arfiviricetes</taxon>
        <taxon>Cirlivirales</taxon>
        <taxon>Circoviridae</taxon>
        <taxon>Circovirus</taxon>
        <taxon>Circovirus canine</taxon>
    </lineage>
</organism>
<dbReference type="GO" id="GO:0016779">
    <property type="term" value="F:nucleotidyltransferase activity"/>
    <property type="evidence" value="ECO:0007669"/>
    <property type="project" value="UniProtKB-KW"/>
</dbReference>
<dbReference type="GO" id="GO:0003723">
    <property type="term" value="F:RNA binding"/>
    <property type="evidence" value="ECO:0007669"/>
    <property type="project" value="InterPro"/>
</dbReference>
<comment type="subunit">
    <text evidence="5">Interacts with the capsid protein; this interaction relocates Rep into the nucleus.</text>
</comment>
<evidence type="ECO:0000256" key="23">
    <source>
        <dbReference type="ARBA" id="ARBA00049360"/>
    </source>
</evidence>
<evidence type="ECO:0000256" key="6">
    <source>
        <dbReference type="ARBA" id="ARBA00014531"/>
    </source>
</evidence>
<dbReference type="Pfam" id="PF00910">
    <property type="entry name" value="RNA_helicase"/>
    <property type="match status" value="1"/>
</dbReference>
<evidence type="ECO:0000259" key="24">
    <source>
        <dbReference type="PROSITE" id="PS52020"/>
    </source>
</evidence>
<keyword evidence="15" id="KW-0378">Hydrolase</keyword>
<evidence type="ECO:0000313" key="25">
    <source>
        <dbReference type="EMBL" id="AIE16051.1"/>
    </source>
</evidence>
<evidence type="ECO:0000256" key="7">
    <source>
        <dbReference type="ARBA" id="ARBA00022562"/>
    </source>
</evidence>